<evidence type="ECO:0000256" key="1">
    <source>
        <dbReference type="ARBA" id="ARBA00022801"/>
    </source>
</evidence>
<dbReference type="PANTHER" id="PTHR39159:SF1">
    <property type="entry name" value="UPF0374 PROTEIN YGAC"/>
    <property type="match status" value="1"/>
</dbReference>
<evidence type="ECO:0000259" key="2">
    <source>
        <dbReference type="Pfam" id="PF04167"/>
    </source>
</evidence>
<protein>
    <submittedName>
        <fullName evidence="3">DUF402 domain-containing protein</fullName>
    </submittedName>
</protein>
<dbReference type="SUPFAM" id="SSF159234">
    <property type="entry name" value="FomD-like"/>
    <property type="match status" value="1"/>
</dbReference>
<dbReference type="AlphaFoldDB" id="A0A7C1NY04"/>
<dbReference type="InterPro" id="IPR007295">
    <property type="entry name" value="DUF402"/>
</dbReference>
<keyword evidence="1" id="KW-0378">Hydrolase</keyword>
<dbReference type="GO" id="GO:0003723">
    <property type="term" value="F:RNA binding"/>
    <property type="evidence" value="ECO:0007669"/>
    <property type="project" value="UniProtKB-KW"/>
</dbReference>
<dbReference type="InterPro" id="IPR035930">
    <property type="entry name" value="FomD-like_sf"/>
</dbReference>
<sequence length="497" mass="55095">MLRVRGIYATALTGLLDDFGFTFADLTEKVRGRVPSARIRGRGVVATVKDLEDRKGVVIIGDPEFVPQVAYAIAVSVPGSLTLYLEEGPYTTFLVRVIERLQDGLYAVELPGARRALLSSKRQLKEGELTAGHVVRPSEENPLLAQGLALTGTYVRLIEGGRHSVSEHFKDAALAAEMLALVQMTAPEGWGVRIRSAAQNAPVLEVISEIKELSERAASLRRTMREMSSPALLARGESIAFVHFPPDAAARLDSIRSRYSATAPLHHLIKSTGVKQLSDHVDEVELEGTAGLPEMAKLYAELFRKVLEGGRVRLVHKKLPSGEFSWQADASLAPRGVILLSRTVRSEGVYDGLEIPKTPGDRILSFTWPLARVIAHFYFSREEEVKGVYVNVNTPLEVACGEYLFLRYIDLAIDVVRAGDGTRIVDREKFESLVNRGVLLKRDSERYLCLVEKVVEALSSFEAPVEVAARLLEVQDECFAGEPVERYKREVLRFFTR</sequence>
<comment type="caution">
    <text evidence="3">The sequence shown here is derived from an EMBL/GenBank/DDBJ whole genome shotgun (WGS) entry which is preliminary data.</text>
</comment>
<dbReference type="GO" id="GO:0016787">
    <property type="term" value="F:hydrolase activity"/>
    <property type="evidence" value="ECO:0007669"/>
    <property type="project" value="UniProtKB-KW"/>
</dbReference>
<reference evidence="3" key="1">
    <citation type="journal article" date="2020" name="mSystems">
        <title>Genome- and Community-Level Interaction Insights into Carbon Utilization and Element Cycling Functions of Hydrothermarchaeota in Hydrothermal Sediment.</title>
        <authorList>
            <person name="Zhou Z."/>
            <person name="Liu Y."/>
            <person name="Xu W."/>
            <person name="Pan J."/>
            <person name="Luo Z.H."/>
            <person name="Li M."/>
        </authorList>
    </citation>
    <scope>NUCLEOTIDE SEQUENCE [LARGE SCALE GENOMIC DNA]</scope>
    <source>
        <strain evidence="3">SpSt-25</strain>
    </source>
</reference>
<evidence type="ECO:0000313" key="3">
    <source>
        <dbReference type="EMBL" id="HEB48573.1"/>
    </source>
</evidence>
<accession>A0A7C1NY04</accession>
<dbReference type="InterPro" id="IPR050212">
    <property type="entry name" value="Ntdp-like"/>
</dbReference>
<dbReference type="Gene3D" id="2.40.380.10">
    <property type="entry name" value="FomD-like"/>
    <property type="match status" value="1"/>
</dbReference>
<name>A0A7C1NY04_THEPE</name>
<dbReference type="EMBL" id="DSKP01000075">
    <property type="protein sequence ID" value="HEB48573.1"/>
    <property type="molecule type" value="Genomic_DNA"/>
</dbReference>
<dbReference type="PANTHER" id="PTHR39159">
    <property type="match status" value="1"/>
</dbReference>
<gene>
    <name evidence="3" type="ORF">ENP77_02110</name>
</gene>
<organism evidence="3">
    <name type="scientific">Thermofilum pendens</name>
    <dbReference type="NCBI Taxonomy" id="2269"/>
    <lineage>
        <taxon>Archaea</taxon>
        <taxon>Thermoproteota</taxon>
        <taxon>Thermoprotei</taxon>
        <taxon>Thermofilales</taxon>
        <taxon>Thermofilaceae</taxon>
        <taxon>Thermofilum</taxon>
    </lineage>
</organism>
<proteinExistence type="predicted"/>
<dbReference type="Pfam" id="PF04167">
    <property type="entry name" value="DUF402"/>
    <property type="match status" value="1"/>
</dbReference>
<feature type="domain" description="DUF402" evidence="2">
    <location>
        <begin position="338"/>
        <end position="460"/>
    </location>
</feature>